<organism evidence="1 2">
    <name type="scientific">Bradyrhizobium centrolobii</name>
    <dbReference type="NCBI Taxonomy" id="1505087"/>
    <lineage>
        <taxon>Bacteria</taxon>
        <taxon>Pseudomonadati</taxon>
        <taxon>Pseudomonadota</taxon>
        <taxon>Alphaproteobacteria</taxon>
        <taxon>Hyphomicrobiales</taxon>
        <taxon>Nitrobacteraceae</taxon>
        <taxon>Bradyrhizobium</taxon>
    </lineage>
</organism>
<sequence length="78" mass="8614">MTLEVIVTTFLCGHGLSLDDLSLTTGQDNRVAPEVTDSELCEAFRRYHASVVQLDFVKDSINLSKASRNRQRAGCVTL</sequence>
<dbReference type="AlphaFoldDB" id="A0A176Z746"/>
<dbReference type="Proteomes" id="UP000076959">
    <property type="component" value="Unassembled WGS sequence"/>
</dbReference>
<protein>
    <submittedName>
        <fullName evidence="1">Uncharacterized protein</fullName>
    </submittedName>
</protein>
<gene>
    <name evidence="1" type="ORF">AYJ54_05185</name>
</gene>
<comment type="caution">
    <text evidence="1">The sequence shown here is derived from an EMBL/GenBank/DDBJ whole genome shotgun (WGS) entry which is preliminary data.</text>
</comment>
<dbReference type="EMBL" id="LUUB01000013">
    <property type="protein sequence ID" value="OAF16551.1"/>
    <property type="molecule type" value="Genomic_DNA"/>
</dbReference>
<name>A0A176Z746_9BRAD</name>
<proteinExistence type="predicted"/>
<reference evidence="1 2" key="1">
    <citation type="submission" date="2016-03" db="EMBL/GenBank/DDBJ databases">
        <title>Draft Genome Sequence of the Strain BR 10245 (Bradyrhizobium sp.) isolated from nodules of Centrolobium paraense.</title>
        <authorList>
            <person name="Simoes-Araujo J.L.Sr."/>
            <person name="Barauna A.C."/>
            <person name="Silva K."/>
            <person name="Zilli J.E."/>
        </authorList>
    </citation>
    <scope>NUCLEOTIDE SEQUENCE [LARGE SCALE GENOMIC DNA]</scope>
    <source>
        <strain evidence="1 2">BR 10245</strain>
    </source>
</reference>
<keyword evidence="2" id="KW-1185">Reference proteome</keyword>
<accession>A0A176Z746</accession>
<evidence type="ECO:0000313" key="1">
    <source>
        <dbReference type="EMBL" id="OAF16551.1"/>
    </source>
</evidence>
<evidence type="ECO:0000313" key="2">
    <source>
        <dbReference type="Proteomes" id="UP000076959"/>
    </source>
</evidence>